<feature type="compositionally biased region" description="Basic and acidic residues" evidence="6">
    <location>
        <begin position="365"/>
        <end position="384"/>
    </location>
</feature>
<feature type="compositionally biased region" description="Basic and acidic residues" evidence="6">
    <location>
        <begin position="295"/>
        <end position="307"/>
    </location>
</feature>
<dbReference type="AlphaFoldDB" id="L1JKY1"/>
<sequence length="1024" mass="111221">MAYMTMEMSAESPEPRVVYSEKDLARHFESILQDLLNKSHDNWNKRCDALRLIRALVKGGATDFPTFASLVHNARQVLADCIADLRSVLVKEACKTVTLLAESMQQSFAPVAEIMITSCLKQIPVTIQVISEAAFSCLQSIFTHTHSGRLIPKLLEGMKSKAAGVKAKSLSCILIILQKWAWSDMEKQFDQLEDVLVSSLSDAQGDVRLEARRCVAEVCERFKDRGGRMMRNLDVSMQKKILEEAACSSPVAKPRSGSRPATAGAVRVRTAVQEAARPAAHEEPTRPSTTMAAAQRKEPPVANERTHMTQGPRRVGAGLDSTGRSGAGAGARAGAGAGAGAGASIKTTCRRVPLDVLAANPSSHDQMKSESARAWMEDGRDKTWRSAGQGGGRKEEGNQVLHAVIPRALSEEELNGCLVEASNSLWSLREGSLLKLAGAIVASPSSRALSSAANRIADLISERLGDAHHKVQQAALVLLDAFAAHMPATLAPCLDLVLPRLMQRLCDKKEEVRSASVLLLRRLHESCGSQVTLMGMVKALDAAQAPVKSACLQHLISSYSVFAPFIASCPSQARNLFLKLLPLSIDKVLELRRSSVQALVQLYVLAPLPFYEALMKLPGEQQAAIKKSLLPSLPSLDREAAAYARTKKLSPEVAAVSAHAISSCCSPQNKEVRGEEGWEIHSHAAAAQEDDEEQEESKSYQPCNYEEEEEEAMEMSSKHASESQTVRPVERTPRKRQHEEEGGEKGRADSWDDRGIENQEANRQPRVRGSPWREEEKSMSSRELLTSILSQLNSSLSRQDCEASLEHLRRLAAFSEASRERGGGSLVQLILLLLKGAAQAGMAEVQMASLKLLDASLQEEEDVDPLAQVVLRELLESVPRSKRSVAAQAEEVTARMMTRCNPQRSMGMLAQALEEGNARGEEGTGSTIPVVIRLLEKQAGRTPRSLLEPHVPLLLPLLSSALNHSSADVRKSVVMCLVELHRQLGQEMLVELDGLLTAAQLKLVRIYIDKARGGGGGGGAAALC</sequence>
<keyword evidence="4" id="KW-0206">Cytoskeleton</keyword>
<feature type="region of interest" description="Disordered" evidence="6">
    <location>
        <begin position="361"/>
        <end position="395"/>
    </location>
</feature>
<dbReference type="PANTHER" id="PTHR21567:SF9">
    <property type="entry name" value="CLIP-ASSOCIATING PROTEIN"/>
    <property type="match status" value="1"/>
</dbReference>
<dbReference type="GO" id="GO:0000226">
    <property type="term" value="P:microtubule cytoskeleton organization"/>
    <property type="evidence" value="ECO:0007669"/>
    <property type="project" value="TreeGrafter"/>
</dbReference>
<feature type="compositionally biased region" description="Basic and acidic residues" evidence="6">
    <location>
        <begin position="728"/>
        <end position="757"/>
    </location>
</feature>
<dbReference type="Pfam" id="PF12348">
    <property type="entry name" value="CLASP_N"/>
    <property type="match status" value="1"/>
</dbReference>
<evidence type="ECO:0000259" key="7">
    <source>
        <dbReference type="SMART" id="SM01349"/>
    </source>
</evidence>
<dbReference type="KEGG" id="gtt:GUITHDRAFT_105072"/>
<dbReference type="PROSITE" id="PS50077">
    <property type="entry name" value="HEAT_REPEAT"/>
    <property type="match status" value="1"/>
</dbReference>
<dbReference type="EMBL" id="JH992983">
    <property type="protein sequence ID" value="EKX48987.1"/>
    <property type="molecule type" value="Genomic_DNA"/>
</dbReference>
<keyword evidence="3" id="KW-0677">Repeat</keyword>
<feature type="domain" description="TOG" evidence="7">
    <location>
        <begin position="17"/>
        <end position="254"/>
    </location>
</feature>
<proteinExistence type="predicted"/>
<dbReference type="Pfam" id="PF02985">
    <property type="entry name" value="HEAT"/>
    <property type="match status" value="1"/>
</dbReference>
<dbReference type="GO" id="GO:0005881">
    <property type="term" value="C:cytoplasmic microtubule"/>
    <property type="evidence" value="ECO:0007669"/>
    <property type="project" value="TreeGrafter"/>
</dbReference>
<dbReference type="GO" id="GO:1902903">
    <property type="term" value="P:regulation of supramolecular fiber organization"/>
    <property type="evidence" value="ECO:0007669"/>
    <property type="project" value="UniProtKB-ARBA"/>
</dbReference>
<feature type="repeat" description="HEAT" evidence="5">
    <location>
        <begin position="954"/>
        <end position="992"/>
    </location>
</feature>
<evidence type="ECO:0000256" key="4">
    <source>
        <dbReference type="ARBA" id="ARBA00023212"/>
    </source>
</evidence>
<evidence type="ECO:0000256" key="3">
    <source>
        <dbReference type="ARBA" id="ARBA00022737"/>
    </source>
</evidence>
<evidence type="ECO:0000313" key="9">
    <source>
        <dbReference type="EnsemblProtists" id="EKX48987"/>
    </source>
</evidence>
<dbReference type="SMART" id="SM01349">
    <property type="entry name" value="TOG"/>
    <property type="match status" value="3"/>
</dbReference>
<comment type="subcellular location">
    <subcellularLocation>
        <location evidence="1">Cytoplasm</location>
        <location evidence="1">Cytoskeleton</location>
    </subcellularLocation>
</comment>
<dbReference type="PaxDb" id="55529-EKX48987"/>
<evidence type="ECO:0000313" key="8">
    <source>
        <dbReference type="EMBL" id="EKX48987.1"/>
    </source>
</evidence>
<dbReference type="GO" id="GO:0000278">
    <property type="term" value="P:mitotic cell cycle"/>
    <property type="evidence" value="ECO:0007669"/>
    <property type="project" value="UniProtKB-ARBA"/>
</dbReference>
<accession>L1JKY1</accession>
<organism evidence="8">
    <name type="scientific">Guillardia theta (strain CCMP2712)</name>
    <name type="common">Cryptophyte</name>
    <dbReference type="NCBI Taxonomy" id="905079"/>
    <lineage>
        <taxon>Eukaryota</taxon>
        <taxon>Cryptophyceae</taxon>
        <taxon>Pyrenomonadales</taxon>
        <taxon>Geminigeraceae</taxon>
        <taxon>Guillardia</taxon>
    </lineage>
</organism>
<dbReference type="PANTHER" id="PTHR21567">
    <property type="entry name" value="CLASP"/>
    <property type="match status" value="1"/>
</dbReference>
<evidence type="ECO:0000313" key="10">
    <source>
        <dbReference type="Proteomes" id="UP000011087"/>
    </source>
</evidence>
<dbReference type="GO" id="GO:0005819">
    <property type="term" value="C:spindle"/>
    <property type="evidence" value="ECO:0007669"/>
    <property type="project" value="UniProtKB-ARBA"/>
</dbReference>
<dbReference type="GO" id="GO:0008017">
    <property type="term" value="F:microtubule binding"/>
    <property type="evidence" value="ECO:0007669"/>
    <property type="project" value="TreeGrafter"/>
</dbReference>
<feature type="region of interest" description="Disordered" evidence="6">
    <location>
        <begin position="248"/>
        <end position="341"/>
    </location>
</feature>
<protein>
    <recommendedName>
        <fullName evidence="7">TOG domain-containing protein</fullName>
    </recommendedName>
</protein>
<name>L1JKY1_GUITC</name>
<reference evidence="10" key="2">
    <citation type="submission" date="2012-11" db="EMBL/GenBank/DDBJ databases">
        <authorList>
            <person name="Kuo A."/>
            <person name="Curtis B.A."/>
            <person name="Tanifuji G."/>
            <person name="Burki F."/>
            <person name="Gruber A."/>
            <person name="Irimia M."/>
            <person name="Maruyama S."/>
            <person name="Arias M.C."/>
            <person name="Ball S.G."/>
            <person name="Gile G.H."/>
            <person name="Hirakawa Y."/>
            <person name="Hopkins J.F."/>
            <person name="Rensing S.A."/>
            <person name="Schmutz J."/>
            <person name="Symeonidi A."/>
            <person name="Elias M."/>
            <person name="Eveleigh R.J."/>
            <person name="Herman E.K."/>
            <person name="Klute M.J."/>
            <person name="Nakayama T."/>
            <person name="Obornik M."/>
            <person name="Reyes-Prieto A."/>
            <person name="Armbrust E.V."/>
            <person name="Aves S.J."/>
            <person name="Beiko R.G."/>
            <person name="Coutinho P."/>
            <person name="Dacks J.B."/>
            <person name="Durnford D.G."/>
            <person name="Fast N.M."/>
            <person name="Green B.R."/>
            <person name="Grisdale C."/>
            <person name="Hempe F."/>
            <person name="Henrissat B."/>
            <person name="Hoppner M.P."/>
            <person name="Ishida K.-I."/>
            <person name="Kim E."/>
            <person name="Koreny L."/>
            <person name="Kroth P.G."/>
            <person name="Liu Y."/>
            <person name="Malik S.-B."/>
            <person name="Maier U.G."/>
            <person name="McRose D."/>
            <person name="Mock T."/>
            <person name="Neilson J.A."/>
            <person name="Onodera N.T."/>
            <person name="Poole A.M."/>
            <person name="Pritham E.J."/>
            <person name="Richards T.A."/>
            <person name="Rocap G."/>
            <person name="Roy S.W."/>
            <person name="Sarai C."/>
            <person name="Schaack S."/>
            <person name="Shirato S."/>
            <person name="Slamovits C.H."/>
            <person name="Spencer D.F."/>
            <person name="Suzuki S."/>
            <person name="Worden A.Z."/>
            <person name="Zauner S."/>
            <person name="Barry K."/>
            <person name="Bell C."/>
            <person name="Bharti A.K."/>
            <person name="Crow J.A."/>
            <person name="Grimwood J."/>
            <person name="Kramer R."/>
            <person name="Lindquist E."/>
            <person name="Lucas S."/>
            <person name="Salamov A."/>
            <person name="McFadden G.I."/>
            <person name="Lane C.E."/>
            <person name="Keeling P.J."/>
            <person name="Gray M.W."/>
            <person name="Grigoriev I.V."/>
            <person name="Archibald J.M."/>
        </authorList>
    </citation>
    <scope>NUCLEOTIDE SEQUENCE</scope>
    <source>
        <strain evidence="10">CCMP2712</strain>
    </source>
</reference>
<dbReference type="OrthoDB" id="46159at2759"/>
<reference evidence="8 10" key="1">
    <citation type="journal article" date="2012" name="Nature">
        <title>Algal genomes reveal evolutionary mosaicism and the fate of nucleomorphs.</title>
        <authorList>
            <consortium name="DOE Joint Genome Institute"/>
            <person name="Curtis B.A."/>
            <person name="Tanifuji G."/>
            <person name="Burki F."/>
            <person name="Gruber A."/>
            <person name="Irimia M."/>
            <person name="Maruyama S."/>
            <person name="Arias M.C."/>
            <person name="Ball S.G."/>
            <person name="Gile G.H."/>
            <person name="Hirakawa Y."/>
            <person name="Hopkins J.F."/>
            <person name="Kuo A."/>
            <person name="Rensing S.A."/>
            <person name="Schmutz J."/>
            <person name="Symeonidi A."/>
            <person name="Elias M."/>
            <person name="Eveleigh R.J."/>
            <person name="Herman E.K."/>
            <person name="Klute M.J."/>
            <person name="Nakayama T."/>
            <person name="Obornik M."/>
            <person name="Reyes-Prieto A."/>
            <person name="Armbrust E.V."/>
            <person name="Aves S.J."/>
            <person name="Beiko R.G."/>
            <person name="Coutinho P."/>
            <person name="Dacks J.B."/>
            <person name="Durnford D.G."/>
            <person name="Fast N.M."/>
            <person name="Green B.R."/>
            <person name="Grisdale C.J."/>
            <person name="Hempel F."/>
            <person name="Henrissat B."/>
            <person name="Hoppner M.P."/>
            <person name="Ishida K."/>
            <person name="Kim E."/>
            <person name="Koreny L."/>
            <person name="Kroth P.G."/>
            <person name="Liu Y."/>
            <person name="Malik S.B."/>
            <person name="Maier U.G."/>
            <person name="McRose D."/>
            <person name="Mock T."/>
            <person name="Neilson J.A."/>
            <person name="Onodera N.T."/>
            <person name="Poole A.M."/>
            <person name="Pritham E.J."/>
            <person name="Richards T.A."/>
            <person name="Rocap G."/>
            <person name="Roy S.W."/>
            <person name="Sarai C."/>
            <person name="Schaack S."/>
            <person name="Shirato S."/>
            <person name="Slamovits C.H."/>
            <person name="Spencer D.F."/>
            <person name="Suzuki S."/>
            <person name="Worden A.Z."/>
            <person name="Zauner S."/>
            <person name="Barry K."/>
            <person name="Bell C."/>
            <person name="Bharti A.K."/>
            <person name="Crow J.A."/>
            <person name="Grimwood J."/>
            <person name="Kramer R."/>
            <person name="Lindquist E."/>
            <person name="Lucas S."/>
            <person name="Salamov A."/>
            <person name="McFadden G.I."/>
            <person name="Lane C.E."/>
            <person name="Keeling P.J."/>
            <person name="Gray M.W."/>
            <person name="Grigoriev I.V."/>
            <person name="Archibald J.M."/>
        </authorList>
    </citation>
    <scope>NUCLEOTIDE SEQUENCE</scope>
    <source>
        <strain evidence="8 10">CCMP2712</strain>
    </source>
</reference>
<dbReference type="HOGENOM" id="CLU_002943_0_0_1"/>
<dbReference type="InterPro" id="IPR000357">
    <property type="entry name" value="HEAT"/>
</dbReference>
<feature type="domain" description="TOG" evidence="7">
    <location>
        <begin position="408"/>
        <end position="642"/>
    </location>
</feature>
<dbReference type="InterPro" id="IPR021133">
    <property type="entry name" value="HEAT_type_2"/>
</dbReference>
<evidence type="ECO:0000256" key="2">
    <source>
        <dbReference type="ARBA" id="ARBA00022490"/>
    </source>
</evidence>
<evidence type="ECO:0000256" key="6">
    <source>
        <dbReference type="SAM" id="MobiDB-lite"/>
    </source>
</evidence>
<dbReference type="GeneID" id="17305681"/>
<dbReference type="EnsemblProtists" id="EKX48987">
    <property type="protein sequence ID" value="EKX48987"/>
    <property type="gene ID" value="GUITHDRAFT_105072"/>
</dbReference>
<dbReference type="OMA" id="KMRHNWL"/>
<evidence type="ECO:0000256" key="5">
    <source>
        <dbReference type="PROSITE-ProRule" id="PRU00103"/>
    </source>
</evidence>
<dbReference type="InterPro" id="IPR016024">
    <property type="entry name" value="ARM-type_fold"/>
</dbReference>
<feature type="compositionally biased region" description="Low complexity" evidence="6">
    <location>
        <begin position="261"/>
        <end position="272"/>
    </location>
</feature>
<dbReference type="Proteomes" id="UP000011087">
    <property type="component" value="Unassembled WGS sequence"/>
</dbReference>
<feature type="compositionally biased region" description="Gly residues" evidence="6">
    <location>
        <begin position="325"/>
        <end position="341"/>
    </location>
</feature>
<keyword evidence="10" id="KW-1185">Reference proteome</keyword>
<dbReference type="SUPFAM" id="SSF48371">
    <property type="entry name" value="ARM repeat"/>
    <property type="match status" value="1"/>
</dbReference>
<feature type="domain" description="TOG" evidence="7">
    <location>
        <begin position="771"/>
        <end position="1017"/>
    </location>
</feature>
<dbReference type="GO" id="GO:0031110">
    <property type="term" value="P:regulation of microtubule polymerization or depolymerization"/>
    <property type="evidence" value="ECO:0007669"/>
    <property type="project" value="UniProtKB-ARBA"/>
</dbReference>
<keyword evidence="2" id="KW-0963">Cytoplasm</keyword>
<reference evidence="9" key="3">
    <citation type="submission" date="2016-03" db="UniProtKB">
        <authorList>
            <consortium name="EnsemblProtists"/>
        </authorList>
    </citation>
    <scope>IDENTIFICATION</scope>
</reference>
<evidence type="ECO:0000256" key="1">
    <source>
        <dbReference type="ARBA" id="ARBA00004245"/>
    </source>
</evidence>
<dbReference type="Pfam" id="PF21040">
    <property type="entry name" value="CEP104-like_TOG"/>
    <property type="match status" value="1"/>
</dbReference>
<gene>
    <name evidence="8" type="ORF">GUITHDRAFT_105072</name>
</gene>
<dbReference type="RefSeq" id="XP_005835967.1">
    <property type="nucleotide sequence ID" value="XM_005835910.1"/>
</dbReference>
<feature type="region of interest" description="Disordered" evidence="6">
    <location>
        <begin position="684"/>
        <end position="779"/>
    </location>
</feature>
<dbReference type="eggNOG" id="KOG2956">
    <property type="taxonomic scope" value="Eukaryota"/>
</dbReference>
<dbReference type="Gene3D" id="1.25.10.10">
    <property type="entry name" value="Leucine-rich Repeat Variant"/>
    <property type="match status" value="3"/>
</dbReference>
<dbReference type="InterPro" id="IPR034085">
    <property type="entry name" value="TOG"/>
</dbReference>
<dbReference type="InterPro" id="IPR011989">
    <property type="entry name" value="ARM-like"/>
</dbReference>
<dbReference type="InterPro" id="IPR024395">
    <property type="entry name" value="CLASP_N_dom"/>
</dbReference>
<dbReference type="STRING" id="905079.L1JKY1"/>